<dbReference type="Proteomes" id="UP001279734">
    <property type="component" value="Unassembled WGS sequence"/>
</dbReference>
<reference evidence="2" key="1">
    <citation type="submission" date="2023-05" db="EMBL/GenBank/DDBJ databases">
        <title>Nepenthes gracilis genome sequencing.</title>
        <authorList>
            <person name="Fukushima K."/>
        </authorList>
    </citation>
    <scope>NUCLEOTIDE SEQUENCE</scope>
    <source>
        <strain evidence="2">SING2019-196</strain>
    </source>
</reference>
<sequence>MSHGPDSLASFLNGPISPQYSGPTSASTSLAADHRLSTATDFQHLFDHFLANFLDSICCRRQFSAEGDSLVPTGARVRKLLFFWNVHFFVLHHCCCGSYRAAPVERQVAGGATGAKFVVEGALSSRALACELSNSLGGLRPLLGFEASSQLASAGAEDPPGPSQRGELSYIKALR</sequence>
<organism evidence="2 3">
    <name type="scientific">Nepenthes gracilis</name>
    <name type="common">Slender pitcher plant</name>
    <dbReference type="NCBI Taxonomy" id="150966"/>
    <lineage>
        <taxon>Eukaryota</taxon>
        <taxon>Viridiplantae</taxon>
        <taxon>Streptophyta</taxon>
        <taxon>Embryophyta</taxon>
        <taxon>Tracheophyta</taxon>
        <taxon>Spermatophyta</taxon>
        <taxon>Magnoliopsida</taxon>
        <taxon>eudicotyledons</taxon>
        <taxon>Gunneridae</taxon>
        <taxon>Pentapetalae</taxon>
        <taxon>Caryophyllales</taxon>
        <taxon>Nepenthaceae</taxon>
        <taxon>Nepenthes</taxon>
    </lineage>
</organism>
<dbReference type="EMBL" id="BSYO01000001">
    <property type="protein sequence ID" value="GMG99903.1"/>
    <property type="molecule type" value="Genomic_DNA"/>
</dbReference>
<evidence type="ECO:0000256" key="1">
    <source>
        <dbReference type="SAM" id="MobiDB-lite"/>
    </source>
</evidence>
<keyword evidence="3" id="KW-1185">Reference proteome</keyword>
<feature type="region of interest" description="Disordered" evidence="1">
    <location>
        <begin position="152"/>
        <end position="175"/>
    </location>
</feature>
<comment type="caution">
    <text evidence="2">The sequence shown here is derived from an EMBL/GenBank/DDBJ whole genome shotgun (WGS) entry which is preliminary data.</text>
</comment>
<dbReference type="AlphaFoldDB" id="A0AAD3P8Q0"/>
<name>A0AAD3P8Q0_NEPGR</name>
<accession>A0AAD3P8Q0</accession>
<protein>
    <submittedName>
        <fullName evidence="2">Uncharacterized protein</fullName>
    </submittedName>
</protein>
<proteinExistence type="predicted"/>
<evidence type="ECO:0000313" key="3">
    <source>
        <dbReference type="Proteomes" id="UP001279734"/>
    </source>
</evidence>
<evidence type="ECO:0000313" key="2">
    <source>
        <dbReference type="EMBL" id="GMG99903.1"/>
    </source>
</evidence>
<gene>
    <name evidence="2" type="ORF">Nepgr_001743</name>
</gene>